<dbReference type="EMBL" id="JUFZ01000045">
    <property type="protein sequence ID" value="KIC08108.1"/>
    <property type="molecule type" value="Genomic_DNA"/>
</dbReference>
<evidence type="ECO:0000313" key="3">
    <source>
        <dbReference type="Proteomes" id="UP000031390"/>
    </source>
</evidence>
<dbReference type="AlphaFoldDB" id="A0A0C1EHA7"/>
<dbReference type="Proteomes" id="UP000031390">
    <property type="component" value="Unassembled WGS sequence"/>
</dbReference>
<keyword evidence="1" id="KW-0472">Membrane</keyword>
<organism evidence="2 3">
    <name type="scientific">Morococcus cerebrosus</name>
    <dbReference type="NCBI Taxonomy" id="1056807"/>
    <lineage>
        <taxon>Bacteria</taxon>
        <taxon>Pseudomonadati</taxon>
        <taxon>Pseudomonadota</taxon>
        <taxon>Betaproteobacteria</taxon>
        <taxon>Neisseriales</taxon>
        <taxon>Neisseriaceae</taxon>
        <taxon>Morococcus</taxon>
    </lineage>
</organism>
<accession>A0A0C1EHA7</accession>
<name>A0A0C1EHA7_9NEIS</name>
<protein>
    <submittedName>
        <fullName evidence="2">Uncharacterized protein</fullName>
    </submittedName>
</protein>
<reference evidence="2 3" key="1">
    <citation type="submission" date="2014-12" db="EMBL/GenBank/DDBJ databases">
        <title>Genome sequence of Morococcus cerebrosus.</title>
        <authorList>
            <person name="Shin S.-K."/>
            <person name="Yi H."/>
        </authorList>
    </citation>
    <scope>NUCLEOTIDE SEQUENCE [LARGE SCALE GENOMIC DNA]</scope>
    <source>
        <strain evidence="2 3">CIP 81.93</strain>
    </source>
</reference>
<keyword evidence="1" id="KW-1133">Transmembrane helix</keyword>
<evidence type="ECO:0000313" key="2">
    <source>
        <dbReference type="EMBL" id="KIC08108.1"/>
    </source>
</evidence>
<feature type="transmembrane region" description="Helical" evidence="1">
    <location>
        <begin position="22"/>
        <end position="42"/>
    </location>
</feature>
<evidence type="ECO:0000256" key="1">
    <source>
        <dbReference type="SAM" id="Phobius"/>
    </source>
</evidence>
<comment type="caution">
    <text evidence="2">The sequence shown here is derived from an EMBL/GenBank/DDBJ whole genome shotgun (WGS) entry which is preliminary data.</text>
</comment>
<proteinExistence type="predicted"/>
<sequence>MADTQAGEKIKRWIRRKRRLKMVLRNTLCLFSDDVLFGLMLGRAG</sequence>
<keyword evidence="1" id="KW-0812">Transmembrane</keyword>
<gene>
    <name evidence="2" type="ORF">MCC93_12530</name>
</gene>